<dbReference type="HOGENOM" id="CLU_047725_3_0_5"/>
<dbReference type="PANTHER" id="PTHR20883">
    <property type="entry name" value="PHYTANOYL-COA DIOXYGENASE DOMAIN CONTAINING 1"/>
    <property type="match status" value="1"/>
</dbReference>
<dbReference type="InterPro" id="IPR008775">
    <property type="entry name" value="Phytyl_CoA_dOase-like"/>
</dbReference>
<evidence type="ECO:0000313" key="3">
    <source>
        <dbReference type="Proteomes" id="UP000007753"/>
    </source>
</evidence>
<dbReference type="GeneID" id="29275649"/>
<dbReference type="Gene3D" id="2.60.120.620">
    <property type="entry name" value="q2cbj1_9rhob like domain"/>
    <property type="match status" value="1"/>
</dbReference>
<comment type="cofactor">
    <cofactor evidence="1">
        <name>Fe(2+)</name>
        <dbReference type="ChEBI" id="CHEBI:29033"/>
    </cofactor>
</comment>
<reference evidence="2 3" key="1">
    <citation type="journal article" date="2010" name="J. Bacteriol.">
        <title>Complete genome sequence of the representative gamma-hexachlorocyclohexane-degrading bacterium Sphingobium japonicum UT26.</title>
        <authorList>
            <person name="Nagata Y."/>
            <person name="Ohtsubo Y."/>
            <person name="Endo R."/>
            <person name="Ichikawa N."/>
            <person name="Ankai A."/>
            <person name="Oguchi A."/>
            <person name="Fukui S."/>
            <person name="Fujita N."/>
            <person name="Tsuda M."/>
        </authorList>
    </citation>
    <scope>NUCLEOTIDE SEQUENCE [LARGE SCALE GENOMIC DNA]</scope>
    <source>
        <strain evidence="3">DSM 16413 / CCM 7287 / MTCC 6362 / UT26 / NBRC 101211 / UT26S</strain>
        <plasmid evidence="2 3">pCHQ1</plasmid>
    </source>
</reference>
<dbReference type="AlphaFoldDB" id="D4Z8V2"/>
<dbReference type="PANTHER" id="PTHR20883:SF48">
    <property type="entry name" value="ECTOINE DIOXYGENASE"/>
    <property type="match status" value="1"/>
</dbReference>
<dbReference type="GO" id="GO:0005506">
    <property type="term" value="F:iron ion binding"/>
    <property type="evidence" value="ECO:0007669"/>
    <property type="project" value="UniProtKB-ARBA"/>
</dbReference>
<dbReference type="Proteomes" id="UP000007753">
    <property type="component" value="Plasmid pCHQ1"/>
</dbReference>
<dbReference type="EMBL" id="AP010805">
    <property type="protein sequence ID" value="BAI99034.1"/>
    <property type="molecule type" value="Genomic_DNA"/>
</dbReference>
<dbReference type="GO" id="GO:0016706">
    <property type="term" value="F:2-oxoglutarate-dependent dioxygenase activity"/>
    <property type="evidence" value="ECO:0007669"/>
    <property type="project" value="UniProtKB-ARBA"/>
</dbReference>
<dbReference type="SUPFAM" id="SSF51197">
    <property type="entry name" value="Clavaminate synthase-like"/>
    <property type="match status" value="1"/>
</dbReference>
<keyword evidence="2" id="KW-0223">Dioxygenase</keyword>
<gene>
    <name evidence="2" type="ordered locus">SJA_P1-00820</name>
</gene>
<name>D4Z8V2_SPHIU</name>
<sequence length="303" mass="33640">MKIMSFAAARPRYDGHTDIVTRLFSQGYCVVEDAVGQGDLAALRRDLEPLFEQTQRSVGPFYGDATKRFHGLLRRSRHMETFVLQHDILRAVETVLGNHCDSIQLNLTQAIEILPGGEMQPPHRDQDMWPLRTPGVEYLVNVMWPFTPYSADNGATVIWPGSHRRQDEIVIDESEAIPIEMAPGSALLFLGSTLHAGGANRTRAPRRGMIVSYSLGWLKPYELPWLAYPPEVVSALPRELAELAGYRAHRPNLGTHEGRCPSYLLSGERADLGAIDALLPEQEELIALYRTGALAPSNSHAAP</sequence>
<evidence type="ECO:0000313" key="2">
    <source>
        <dbReference type="EMBL" id="BAI99034.1"/>
    </source>
</evidence>
<keyword evidence="2" id="KW-0614">Plasmid</keyword>
<geneLocation type="plasmid" evidence="2 3">
    <name>pCHQ1</name>
</geneLocation>
<keyword evidence="2" id="KW-0560">Oxidoreductase</keyword>
<dbReference type="Pfam" id="PF05721">
    <property type="entry name" value="PhyH"/>
    <property type="match status" value="1"/>
</dbReference>
<protein>
    <submittedName>
        <fullName evidence="2">Phytanoyl-CoA dioxygenase</fullName>
    </submittedName>
</protein>
<proteinExistence type="predicted"/>
<keyword evidence="3" id="KW-1185">Reference proteome</keyword>
<dbReference type="RefSeq" id="WP_013041625.1">
    <property type="nucleotide sequence ID" value="NC_014007.1"/>
</dbReference>
<accession>D4Z8V2</accession>
<dbReference type="KEGG" id="sjp:SJA_P1-00820"/>
<evidence type="ECO:0000256" key="1">
    <source>
        <dbReference type="ARBA" id="ARBA00001954"/>
    </source>
</evidence>
<organism evidence="2 3">
    <name type="scientific">Sphingobium indicum (strain DSM 16413 / CCM 7287 / MTCC 6362 / UT26 / NBRC 101211 / UT26S)</name>
    <name type="common">Sphingobium japonicum</name>
    <dbReference type="NCBI Taxonomy" id="452662"/>
    <lineage>
        <taxon>Bacteria</taxon>
        <taxon>Pseudomonadati</taxon>
        <taxon>Pseudomonadota</taxon>
        <taxon>Alphaproteobacteria</taxon>
        <taxon>Sphingomonadales</taxon>
        <taxon>Sphingomonadaceae</taxon>
        <taxon>Sphingobium</taxon>
    </lineage>
</organism>